<organism evidence="3 6">
    <name type="scientific">Eggerthella lenta</name>
    <name type="common">Eubacterium lentum</name>
    <dbReference type="NCBI Taxonomy" id="84112"/>
    <lineage>
        <taxon>Bacteria</taxon>
        <taxon>Bacillati</taxon>
        <taxon>Actinomycetota</taxon>
        <taxon>Coriobacteriia</taxon>
        <taxon>Eggerthellales</taxon>
        <taxon>Eggerthellaceae</taxon>
        <taxon>Eggerthella</taxon>
    </lineage>
</organism>
<accession>A0A3F3PEB7</accession>
<feature type="region of interest" description="Disordered" evidence="1">
    <location>
        <begin position="1"/>
        <end position="22"/>
    </location>
</feature>
<evidence type="ECO:0000313" key="6">
    <source>
        <dbReference type="Proteomes" id="UP000436429"/>
    </source>
</evidence>
<proteinExistence type="predicted"/>
<reference evidence="4 5" key="1">
    <citation type="journal article" date="2018" name="Elife">
        <title>Discovery and characterization of a prevalent human gut bacterial enzyme sufficient for the inactivation of a family of plant toxins.</title>
        <authorList>
            <person name="Koppel N."/>
            <person name="Bisanz J.E."/>
            <person name="Pandelia M.E."/>
            <person name="Turnbaugh P.J."/>
            <person name="Balskus E.P."/>
        </authorList>
    </citation>
    <scope>NUCLEOTIDE SEQUENCE [LARGE SCALE GENOMIC DNA]</scope>
    <source>
        <strain evidence="4 5">16A</strain>
    </source>
</reference>
<dbReference type="SMART" id="SM00850">
    <property type="entry name" value="LytTR"/>
    <property type="match status" value="1"/>
</dbReference>
<comment type="caution">
    <text evidence="3">The sequence shown here is derived from an EMBL/GenBank/DDBJ whole genome shotgun (WGS) entry which is preliminary data.</text>
</comment>
<feature type="domain" description="HTH LytTR-type" evidence="2">
    <location>
        <begin position="191"/>
        <end position="282"/>
    </location>
</feature>
<name>A0A3F3PEB7_EGGLN</name>
<sequence length="283" mass="31971">MTSESSRHVRGEAPADGSASHPLMDETISLTREFVHRYWNGGTSWCAARLSDDFAWMGAQDDQPDLSSDSFRRQMEQIAIERPRVVLMCEQYLPVAAQETLCIVAGSYLVFGDPASGRLAAQEQRFTFVWKRDENDDSLKICYCHVSHPLPPAPDSEPLSVSVSKQAYLYLKAVLMRQRQDEAVTVRDVDGTSWRINPDEIVCVEARKQRTVLHCEKTDVTVHGCMGNVLEQLGLDMMYVHRSFAISPRHVASLEKRDLVMDNGLVIEIPTKRLSQVKKELFG</sequence>
<dbReference type="EMBL" id="WPOM01000009">
    <property type="protein sequence ID" value="MVN32707.1"/>
    <property type="molecule type" value="Genomic_DNA"/>
</dbReference>
<dbReference type="Pfam" id="PF04397">
    <property type="entry name" value="LytTR"/>
    <property type="match status" value="1"/>
</dbReference>
<dbReference type="Gene3D" id="2.40.50.1020">
    <property type="entry name" value="LytTr DNA-binding domain"/>
    <property type="match status" value="1"/>
</dbReference>
<reference evidence="3 6" key="2">
    <citation type="submission" date="2019-11" db="EMBL/GenBank/DDBJ databases">
        <title>Whole genome shotgun sequencing (WGS) data from Adlercreutzia equolifaciens ResAG-91, Eggerthella lenta MRI-F36, MRI-F37, MRI-F40, ResAG-49, ResAG-88, ResAG-121, ResAG-145, and Gordonibacter sp. ResAG-5, ResAG-26, ResAG-43, ResAG-50, ResAG-59.</title>
        <authorList>
            <person name="Stoll D.A."/>
            <person name="Danylec N."/>
            <person name="Franz C.M.A.P."/>
            <person name="Huch M."/>
        </authorList>
    </citation>
    <scope>NUCLEOTIDE SEQUENCE [LARGE SCALE GENOMIC DNA]</scope>
    <source>
        <strain evidence="3 6">ResAG-88</strain>
    </source>
</reference>
<dbReference type="AlphaFoldDB" id="A0A3F3PEB7"/>
<protein>
    <submittedName>
        <fullName evidence="3">LytTR family transcriptional regulator</fullName>
    </submittedName>
</protein>
<dbReference type="Gene3D" id="3.10.450.50">
    <property type="match status" value="1"/>
</dbReference>
<dbReference type="Proteomes" id="UP000436429">
    <property type="component" value="Unassembled WGS sequence"/>
</dbReference>
<evidence type="ECO:0000313" key="5">
    <source>
        <dbReference type="Proteomes" id="UP000253915"/>
    </source>
</evidence>
<evidence type="ECO:0000256" key="1">
    <source>
        <dbReference type="SAM" id="MobiDB-lite"/>
    </source>
</evidence>
<dbReference type="Proteomes" id="UP000253915">
    <property type="component" value="Unassembled WGS sequence"/>
</dbReference>
<gene>
    <name evidence="4" type="ORF">C1853_05555</name>
    <name evidence="3" type="ORF">GO726_05940</name>
</gene>
<evidence type="ECO:0000259" key="2">
    <source>
        <dbReference type="SMART" id="SM00850"/>
    </source>
</evidence>
<evidence type="ECO:0000313" key="3">
    <source>
        <dbReference type="EMBL" id="MVN32707.1"/>
    </source>
</evidence>
<dbReference type="InterPro" id="IPR007492">
    <property type="entry name" value="LytTR_DNA-bd_dom"/>
</dbReference>
<feature type="compositionally biased region" description="Basic and acidic residues" evidence="1">
    <location>
        <begin position="1"/>
        <end position="13"/>
    </location>
</feature>
<evidence type="ECO:0000313" key="4">
    <source>
        <dbReference type="EMBL" id="RDC39731.1"/>
    </source>
</evidence>
<dbReference type="EMBL" id="PPUQ01000005">
    <property type="protein sequence ID" value="RDC39731.1"/>
    <property type="molecule type" value="Genomic_DNA"/>
</dbReference>
<dbReference type="RefSeq" id="WP_114526542.1">
    <property type="nucleotide sequence ID" value="NZ_CACRTT010000010.1"/>
</dbReference>
<dbReference type="GO" id="GO:0003677">
    <property type="term" value="F:DNA binding"/>
    <property type="evidence" value="ECO:0007669"/>
    <property type="project" value="InterPro"/>
</dbReference>